<protein>
    <submittedName>
        <fullName evidence="1">Uncharacterized protein</fullName>
    </submittedName>
</protein>
<gene>
    <name evidence="4" type="ORF">BYL167_LOCUS52777</name>
    <name evidence="1" type="ORF">CJN711_LOCUS1925</name>
    <name evidence="2" type="ORF">MBJ925_LOCUS4022</name>
    <name evidence="3" type="ORF">SMN809_LOCUS12823</name>
</gene>
<organism evidence="1 5">
    <name type="scientific">Rotaria magnacalcarata</name>
    <dbReference type="NCBI Taxonomy" id="392030"/>
    <lineage>
        <taxon>Eukaryota</taxon>
        <taxon>Metazoa</taxon>
        <taxon>Spiralia</taxon>
        <taxon>Gnathifera</taxon>
        <taxon>Rotifera</taxon>
        <taxon>Eurotatoria</taxon>
        <taxon>Bdelloidea</taxon>
        <taxon>Philodinida</taxon>
        <taxon>Philodinidae</taxon>
        <taxon>Rotaria</taxon>
    </lineage>
</organism>
<dbReference type="EMBL" id="CAJOBH010172646">
    <property type="protein sequence ID" value="CAF4916015.1"/>
    <property type="molecule type" value="Genomic_DNA"/>
</dbReference>
<dbReference type="EMBL" id="CAJNOV010000123">
    <property type="protein sequence ID" value="CAF0992463.1"/>
    <property type="molecule type" value="Genomic_DNA"/>
</dbReference>
<reference evidence="1" key="1">
    <citation type="submission" date="2021-02" db="EMBL/GenBank/DDBJ databases">
        <authorList>
            <person name="Nowell W R."/>
        </authorList>
    </citation>
    <scope>NUCLEOTIDE SEQUENCE</scope>
</reference>
<evidence type="ECO:0000313" key="4">
    <source>
        <dbReference type="EMBL" id="CAF4916015.1"/>
    </source>
</evidence>
<dbReference type="Proteomes" id="UP000663824">
    <property type="component" value="Unassembled WGS sequence"/>
</dbReference>
<accession>A0A814G7U0</accession>
<evidence type="ECO:0000313" key="5">
    <source>
        <dbReference type="Proteomes" id="UP000663855"/>
    </source>
</evidence>
<evidence type="ECO:0000313" key="3">
    <source>
        <dbReference type="EMBL" id="CAF4017458.1"/>
    </source>
</evidence>
<dbReference type="AlphaFoldDB" id="A0A814G7U0"/>
<comment type="caution">
    <text evidence="1">The sequence shown here is derived from an EMBL/GenBank/DDBJ whole genome shotgun (WGS) entry which is preliminary data.</text>
</comment>
<name>A0A814G7U0_9BILA</name>
<proteinExistence type="predicted"/>
<evidence type="ECO:0000313" key="2">
    <source>
        <dbReference type="EMBL" id="CAF1929817.1"/>
    </source>
</evidence>
<dbReference type="EMBL" id="CAJOBI010004943">
    <property type="protein sequence ID" value="CAF4017458.1"/>
    <property type="molecule type" value="Genomic_DNA"/>
</dbReference>
<dbReference type="Proteomes" id="UP000676336">
    <property type="component" value="Unassembled WGS sequence"/>
</dbReference>
<dbReference type="Proteomes" id="UP000681967">
    <property type="component" value="Unassembled WGS sequence"/>
</dbReference>
<sequence length="227" mass="26104">MSLQDVIVIWLDSTFKDSDYRSMKNEFNENITGSTPSSSCSDDIDNLICNQTKQDLITNGVLVFTVNTLEEAIETIEIYSQAKVFFISSGSLGKDIVPKIVGRFPLIHSFYIFCFKMVYHTGWASVYVDCLQMFDHPIDLLVRLMRDISTYFIAQGKMQLEFDEPRNALTYFKYAWNLETKANIRDKVPPNTKHKEEFIMQSDYRNSLNLLEGDGGLIRQAEKALES</sequence>
<dbReference type="EMBL" id="CAJNRE010000643">
    <property type="protein sequence ID" value="CAF1929817.1"/>
    <property type="molecule type" value="Genomic_DNA"/>
</dbReference>
<dbReference type="Proteomes" id="UP000663855">
    <property type="component" value="Unassembled WGS sequence"/>
</dbReference>
<evidence type="ECO:0000313" key="1">
    <source>
        <dbReference type="EMBL" id="CAF0992463.1"/>
    </source>
</evidence>